<evidence type="ECO:0000256" key="8">
    <source>
        <dbReference type="ARBA" id="ARBA00061603"/>
    </source>
</evidence>
<feature type="region of interest" description="Disordered" evidence="9">
    <location>
        <begin position="583"/>
        <end position="608"/>
    </location>
</feature>
<evidence type="ECO:0000256" key="5">
    <source>
        <dbReference type="ARBA" id="ARBA00022776"/>
    </source>
</evidence>
<dbReference type="GO" id="GO:0005737">
    <property type="term" value="C:cytoplasm"/>
    <property type="evidence" value="ECO:0007669"/>
    <property type="project" value="UniProtKB-SubCell"/>
</dbReference>
<evidence type="ECO:0000256" key="2">
    <source>
        <dbReference type="ARBA" id="ARBA00004496"/>
    </source>
</evidence>
<dbReference type="Proteomes" id="UP000007879">
    <property type="component" value="Unassembled WGS sequence"/>
</dbReference>
<comment type="similarity">
    <text evidence="8">Belongs to the Integrator subunit 13 family.</text>
</comment>
<proteinExistence type="inferred from homology"/>
<keyword evidence="3" id="KW-0963">Cytoplasm</keyword>
<gene>
    <name evidence="10" type="primary">100633588</name>
</gene>
<keyword evidence="6" id="KW-0539">Nucleus</keyword>
<evidence type="ECO:0000256" key="4">
    <source>
        <dbReference type="ARBA" id="ARBA00022618"/>
    </source>
</evidence>
<feature type="region of interest" description="Disordered" evidence="9">
    <location>
        <begin position="508"/>
        <end position="528"/>
    </location>
</feature>
<evidence type="ECO:0000256" key="3">
    <source>
        <dbReference type="ARBA" id="ARBA00022490"/>
    </source>
</evidence>
<dbReference type="Pfam" id="PF10221">
    <property type="entry name" value="Mat89Bb"/>
    <property type="match status" value="1"/>
</dbReference>
<dbReference type="EnsemblMetazoa" id="XM_019994268.1">
    <property type="protein sequence ID" value="XP_019849827.1"/>
    <property type="gene ID" value="LOC100633588"/>
</dbReference>
<dbReference type="GO" id="GO:0032039">
    <property type="term" value="C:integrator complex"/>
    <property type="evidence" value="ECO:0007669"/>
    <property type="project" value="TreeGrafter"/>
</dbReference>
<evidence type="ECO:0008006" key="12">
    <source>
        <dbReference type="Google" id="ProtNLM"/>
    </source>
</evidence>
<accession>A0A1X7VC37</accession>
<dbReference type="GO" id="GO:0007346">
    <property type="term" value="P:regulation of mitotic cell cycle"/>
    <property type="evidence" value="ECO:0007669"/>
    <property type="project" value="TreeGrafter"/>
</dbReference>
<dbReference type="PANTHER" id="PTHR12955:SF1">
    <property type="entry name" value="INTEGRATOR COMPLEX SUBUNIT 13"/>
    <property type="match status" value="1"/>
</dbReference>
<organism evidence="10">
    <name type="scientific">Amphimedon queenslandica</name>
    <name type="common">Sponge</name>
    <dbReference type="NCBI Taxonomy" id="400682"/>
    <lineage>
        <taxon>Eukaryota</taxon>
        <taxon>Metazoa</taxon>
        <taxon>Porifera</taxon>
        <taxon>Demospongiae</taxon>
        <taxon>Heteroscleromorpha</taxon>
        <taxon>Haplosclerida</taxon>
        <taxon>Niphatidae</taxon>
        <taxon>Amphimedon</taxon>
    </lineage>
</organism>
<keyword evidence="11" id="KW-1185">Reference proteome</keyword>
<evidence type="ECO:0000256" key="9">
    <source>
        <dbReference type="SAM" id="MobiDB-lite"/>
    </source>
</evidence>
<evidence type="ECO:0000256" key="1">
    <source>
        <dbReference type="ARBA" id="ARBA00004123"/>
    </source>
</evidence>
<sequence length="679" mass="75293">MEKTVVIVSGNSLSSSYGGPEISLDHDGGPIKIGKMLWTSCIEAVTEYCRIIFDLFPDEYQVCVAAADEVKCHPINTWRDEDQELTKVQSGFQKFGFPVLTPPVSRSHMTSILQGLQFGMRCLAQLTATQYAVSVCSQSVKKHLTTINHGRIVVFCSLESPNDLKDVEKAALNLLRMENTDIKQKQDPVRLPIQRCEVAVVNVYVSGAQSQIMPSPSRQISNDLSVSVYSYHAKELIVKTIDLVKTHFTLKSTSVTNIPMKEEQSGGGSFNYDVELIHKADAHRDIIRSGHQLDSSGKEGNSKETGGGSGSRRSDTVMLRWSTPKSMTLDLHYCSSVYRVTPADVTSRPTICLINFVLSGKPVLLEQPRKANNSKLITHLLTCHGGGIFLHCIPGGRSCLDEPPSISEGWGGRVTDYRISDFSSLIQDNMLVPNTVERTKIPSQYPLQLAEANLERMTRHWPLVFSDTVAYSMVHELEPLLSIIHRPVISDPELDSCKEVIKSIQDKEEYSEPLPIPSSGTRTRGSSKRDEQYHLLWNELEVIASKYRQQSEQHRMLYDFISHAVSQSPSCQNTRALLEKKEEEMAAKSGGGGGASANNKTAKEEPAIAKTQSVTSNNKVKGMRSSPYPVPAKPVASLLSIWTTQLNAKAMQGRPEFRGRATQSNKAELYTFMKNGSDR</sequence>
<reference evidence="10" key="2">
    <citation type="submission" date="2017-05" db="UniProtKB">
        <authorList>
            <consortium name="EnsemblMetazoa"/>
        </authorList>
    </citation>
    <scope>IDENTIFICATION</scope>
</reference>
<dbReference type="EnsemblMetazoa" id="Aqu2.1.37087_001">
    <property type="protein sequence ID" value="Aqu2.1.37087_001"/>
    <property type="gene ID" value="Aqu2.1.37087"/>
</dbReference>
<dbReference type="AlphaFoldDB" id="A0A1X7VC37"/>
<evidence type="ECO:0000256" key="6">
    <source>
        <dbReference type="ARBA" id="ARBA00023242"/>
    </source>
</evidence>
<evidence type="ECO:0000256" key="7">
    <source>
        <dbReference type="ARBA" id="ARBA00023306"/>
    </source>
</evidence>
<keyword evidence="7" id="KW-0131">Cell cycle</keyword>
<name>A0A1X7VC37_AMPQE</name>
<dbReference type="InParanoid" id="A0A1X7VC37"/>
<dbReference type="OrthoDB" id="5844105at2759"/>
<dbReference type="FunCoup" id="A0A1X7VC37">
    <property type="interactions" value="450"/>
</dbReference>
<keyword evidence="4" id="KW-0132">Cell division</keyword>
<dbReference type="PANTHER" id="PTHR12955">
    <property type="entry name" value="SARCOMA ANTIGEN NY-SAR-95-RELATED"/>
    <property type="match status" value="1"/>
</dbReference>
<feature type="region of interest" description="Disordered" evidence="9">
    <location>
        <begin position="289"/>
        <end position="316"/>
    </location>
</feature>
<dbReference type="GO" id="GO:0051642">
    <property type="term" value="P:centrosome localization"/>
    <property type="evidence" value="ECO:0007669"/>
    <property type="project" value="TreeGrafter"/>
</dbReference>
<dbReference type="STRING" id="400682.A0A1X7VC37"/>
<dbReference type="GO" id="GO:0051301">
    <property type="term" value="P:cell division"/>
    <property type="evidence" value="ECO:0007669"/>
    <property type="project" value="UniProtKB-KW"/>
</dbReference>
<protein>
    <recommendedName>
        <fullName evidence="12">Protein asunder</fullName>
    </recommendedName>
</protein>
<evidence type="ECO:0000313" key="10">
    <source>
        <dbReference type="EnsemblMetazoa" id="Aqu2.1.37087_001"/>
    </source>
</evidence>
<comment type="subcellular location">
    <subcellularLocation>
        <location evidence="2">Cytoplasm</location>
    </subcellularLocation>
    <subcellularLocation>
        <location evidence="1">Nucleus</location>
    </subcellularLocation>
</comment>
<dbReference type="eggNOG" id="KOG3711">
    <property type="taxonomic scope" value="Eukaryota"/>
</dbReference>
<keyword evidence="5" id="KW-0498">Mitosis</keyword>
<reference evidence="11" key="1">
    <citation type="journal article" date="2010" name="Nature">
        <title>The Amphimedon queenslandica genome and the evolution of animal complexity.</title>
        <authorList>
            <person name="Srivastava M."/>
            <person name="Simakov O."/>
            <person name="Chapman J."/>
            <person name="Fahey B."/>
            <person name="Gauthier M.E."/>
            <person name="Mitros T."/>
            <person name="Richards G.S."/>
            <person name="Conaco C."/>
            <person name="Dacre M."/>
            <person name="Hellsten U."/>
            <person name="Larroux C."/>
            <person name="Putnam N.H."/>
            <person name="Stanke M."/>
            <person name="Adamska M."/>
            <person name="Darling A."/>
            <person name="Degnan S.M."/>
            <person name="Oakley T.H."/>
            <person name="Plachetzki D.C."/>
            <person name="Zhai Y."/>
            <person name="Adamski M."/>
            <person name="Calcino A."/>
            <person name="Cummins S.F."/>
            <person name="Goodstein D.M."/>
            <person name="Harris C."/>
            <person name="Jackson D.J."/>
            <person name="Leys S.P."/>
            <person name="Shu S."/>
            <person name="Woodcroft B.J."/>
            <person name="Vervoort M."/>
            <person name="Kosik K.S."/>
            <person name="Manning G."/>
            <person name="Degnan B.M."/>
            <person name="Rokhsar D.S."/>
        </authorList>
    </citation>
    <scope>NUCLEOTIDE SEQUENCE [LARGE SCALE GENOMIC DNA]</scope>
</reference>
<dbReference type="InterPro" id="IPR019355">
    <property type="entry name" value="Cell_cycle_regulator_Mat89Bb"/>
</dbReference>
<evidence type="ECO:0000313" key="11">
    <source>
        <dbReference type="Proteomes" id="UP000007879"/>
    </source>
</evidence>